<dbReference type="RefSeq" id="WP_114983232.1">
    <property type="nucleotide sequence ID" value="NZ_CP027806.1"/>
</dbReference>
<feature type="transmembrane region" description="Helical" evidence="8">
    <location>
        <begin position="368"/>
        <end position="390"/>
    </location>
</feature>
<name>A0A345UHF3_9BACT</name>
<evidence type="ECO:0000313" key="11">
    <source>
        <dbReference type="Proteomes" id="UP000254808"/>
    </source>
</evidence>
<dbReference type="Proteomes" id="UP000254808">
    <property type="component" value="Chromosome"/>
</dbReference>
<dbReference type="KEGG" id="cprv:CYPRO_0620"/>
<dbReference type="PANTHER" id="PTHR42703:SF1">
    <property type="entry name" value="NA(+)_H(+) ANTIPORTER SUBUNIT D1"/>
    <property type="match status" value="1"/>
</dbReference>
<dbReference type="PRINTS" id="PR01437">
    <property type="entry name" value="NUOXDRDTASE4"/>
</dbReference>
<dbReference type="GO" id="GO:0005886">
    <property type="term" value="C:plasma membrane"/>
    <property type="evidence" value="ECO:0007669"/>
    <property type="project" value="UniProtKB-SubCell"/>
</dbReference>
<dbReference type="AlphaFoldDB" id="A0A345UHF3"/>
<keyword evidence="3" id="KW-1003">Cell membrane</keyword>
<protein>
    <submittedName>
        <fullName evidence="10">Multisubunit sodium/proton antiporter, MrpD subunit</fullName>
    </submittedName>
</protein>
<feature type="transmembrane region" description="Helical" evidence="8">
    <location>
        <begin position="162"/>
        <end position="183"/>
    </location>
</feature>
<dbReference type="GO" id="GO:0042773">
    <property type="term" value="P:ATP synthesis coupled electron transport"/>
    <property type="evidence" value="ECO:0007669"/>
    <property type="project" value="InterPro"/>
</dbReference>
<feature type="domain" description="NADH:quinone oxidoreductase/Mrp antiporter transmembrane" evidence="9">
    <location>
        <begin position="127"/>
        <end position="414"/>
    </location>
</feature>
<evidence type="ECO:0000256" key="8">
    <source>
        <dbReference type="SAM" id="Phobius"/>
    </source>
</evidence>
<feature type="transmembrane region" description="Helical" evidence="8">
    <location>
        <begin position="107"/>
        <end position="126"/>
    </location>
</feature>
<evidence type="ECO:0000259" key="9">
    <source>
        <dbReference type="Pfam" id="PF00361"/>
    </source>
</evidence>
<sequence length="502" mass="54751">MNHIVIYPILIPILTASIALIAFKNRDLQRWISVIGSTLTFISTCVLLYAVHTDGIQVLQPGNWEAPFGISLVADLFSALMVCVTGLMAMTISIYSLGDVDERRESFGFQPLFQILIFGVIGAFLTGDLFNLYVWFEVMLITSFVLLAIGNGKAQLDGAVKYVIINLLSSLIFLAAVGIMYGLTGTLNFAAMAEALQDTENTGLVITASMMFMVSFGIKSAVFPLFFWLPASYHTPPITITAIFGALLTKVGVYSLVRVFTLLFTHDIGYTHTILLWISVPTMVVGVLGAASQYDVRKILSFHIVSQIGYMIMGLAFFTKIALAGVIYYILHNILAKTNLFLVAGIAQKLVGSYHLSRLGGLYKKYPLVSALFAISAISLAGLPPLTGFWAKYTVIYAGLEVQQWVVIGFALAVGLMTLFSMTKIWMGAYWSPLPDTAPVVADKNFKPVAGAQLIALMLPTIVIAGFIVVLGIFGEPFYMLLFDAAEQLLDPSMYINAVLNP</sequence>
<feature type="transmembrane region" description="Helical" evidence="8">
    <location>
        <begin position="132"/>
        <end position="150"/>
    </location>
</feature>
<feature type="transmembrane region" description="Helical" evidence="8">
    <location>
        <begin position="454"/>
        <end position="474"/>
    </location>
</feature>
<keyword evidence="4 7" id="KW-0812">Transmembrane</keyword>
<feature type="transmembrane region" description="Helical" evidence="8">
    <location>
        <begin position="402"/>
        <end position="422"/>
    </location>
</feature>
<feature type="transmembrane region" description="Helical" evidence="8">
    <location>
        <begin position="30"/>
        <end position="52"/>
    </location>
</feature>
<dbReference type="GO" id="GO:0008137">
    <property type="term" value="F:NADH dehydrogenase (ubiquinone) activity"/>
    <property type="evidence" value="ECO:0007669"/>
    <property type="project" value="InterPro"/>
</dbReference>
<keyword evidence="5 8" id="KW-1133">Transmembrane helix</keyword>
<feature type="transmembrane region" description="Helical" evidence="8">
    <location>
        <begin position="6"/>
        <end position="23"/>
    </location>
</feature>
<reference evidence="10 11" key="1">
    <citation type="submission" date="2018-03" db="EMBL/GenBank/DDBJ databases">
        <title>Phenotypic and genomic properties of Cyclonatronum proteinivorum gen. nov., sp. nov., a haloalkaliphilic bacteroidete from soda lakes possessing Na+-translocating rhodopsin.</title>
        <authorList>
            <person name="Toshchakov S.V."/>
            <person name="Korzhenkov A."/>
            <person name="Samarov N.I."/>
            <person name="Kublanov I.V."/>
            <person name="Muntyan M.S."/>
            <person name="Sorokin D.Y."/>
        </authorList>
    </citation>
    <scope>NUCLEOTIDE SEQUENCE [LARGE SCALE GENOMIC DNA]</scope>
    <source>
        <strain evidence="10 11">Omega</strain>
    </source>
</reference>
<evidence type="ECO:0000256" key="1">
    <source>
        <dbReference type="ARBA" id="ARBA00004651"/>
    </source>
</evidence>
<feature type="transmembrane region" description="Helical" evidence="8">
    <location>
        <begin position="308"/>
        <end position="331"/>
    </location>
</feature>
<feature type="transmembrane region" description="Helical" evidence="8">
    <location>
        <begin position="274"/>
        <end position="296"/>
    </location>
</feature>
<dbReference type="InterPro" id="IPR003918">
    <property type="entry name" value="NADH_UbQ_OxRdtase"/>
</dbReference>
<dbReference type="PANTHER" id="PTHR42703">
    <property type="entry name" value="NADH DEHYDROGENASE"/>
    <property type="match status" value="1"/>
</dbReference>
<evidence type="ECO:0000256" key="7">
    <source>
        <dbReference type="RuleBase" id="RU000320"/>
    </source>
</evidence>
<dbReference type="NCBIfam" id="NF009306">
    <property type="entry name" value="PRK12663.1"/>
    <property type="match status" value="1"/>
</dbReference>
<evidence type="ECO:0000256" key="2">
    <source>
        <dbReference type="ARBA" id="ARBA00005346"/>
    </source>
</evidence>
<comment type="subcellular location">
    <subcellularLocation>
        <location evidence="1">Cell membrane</location>
        <topology evidence="1">Multi-pass membrane protein</topology>
    </subcellularLocation>
    <subcellularLocation>
        <location evidence="7">Membrane</location>
        <topology evidence="7">Multi-pass membrane protein</topology>
    </subcellularLocation>
</comment>
<dbReference type="InterPro" id="IPR050586">
    <property type="entry name" value="CPA3_Na-H_Antiporter_D"/>
</dbReference>
<evidence type="ECO:0000256" key="3">
    <source>
        <dbReference type="ARBA" id="ARBA00022475"/>
    </source>
</evidence>
<dbReference type="Pfam" id="PF00361">
    <property type="entry name" value="Proton_antipo_M"/>
    <property type="match status" value="1"/>
</dbReference>
<dbReference type="EMBL" id="CP027806">
    <property type="protein sequence ID" value="AXI99904.1"/>
    <property type="molecule type" value="Genomic_DNA"/>
</dbReference>
<feature type="transmembrane region" description="Helical" evidence="8">
    <location>
        <begin position="72"/>
        <end position="95"/>
    </location>
</feature>
<keyword evidence="6 8" id="KW-0472">Membrane</keyword>
<comment type="similarity">
    <text evidence="2">Belongs to the CPA3 antiporters (TC 2.A.63) subunit D family.</text>
</comment>
<dbReference type="OrthoDB" id="9807568at2"/>
<organism evidence="10 11">
    <name type="scientific">Cyclonatronum proteinivorum</name>
    <dbReference type="NCBI Taxonomy" id="1457365"/>
    <lineage>
        <taxon>Bacteria</taxon>
        <taxon>Pseudomonadati</taxon>
        <taxon>Balneolota</taxon>
        <taxon>Balneolia</taxon>
        <taxon>Balneolales</taxon>
        <taxon>Cyclonatronaceae</taxon>
        <taxon>Cyclonatronum</taxon>
    </lineage>
</organism>
<evidence type="ECO:0000256" key="5">
    <source>
        <dbReference type="ARBA" id="ARBA00022989"/>
    </source>
</evidence>
<evidence type="ECO:0000313" key="10">
    <source>
        <dbReference type="EMBL" id="AXI99904.1"/>
    </source>
</evidence>
<dbReference type="InterPro" id="IPR001750">
    <property type="entry name" value="ND/Mrp_TM"/>
</dbReference>
<evidence type="ECO:0000256" key="6">
    <source>
        <dbReference type="ARBA" id="ARBA00023136"/>
    </source>
</evidence>
<feature type="transmembrane region" description="Helical" evidence="8">
    <location>
        <begin position="203"/>
        <end position="228"/>
    </location>
</feature>
<proteinExistence type="inferred from homology"/>
<feature type="transmembrane region" description="Helical" evidence="8">
    <location>
        <begin position="240"/>
        <end position="262"/>
    </location>
</feature>
<evidence type="ECO:0000256" key="4">
    <source>
        <dbReference type="ARBA" id="ARBA00022692"/>
    </source>
</evidence>
<gene>
    <name evidence="10" type="ORF">CYPRO_0620</name>
</gene>
<accession>A0A345UHF3</accession>
<keyword evidence="11" id="KW-1185">Reference proteome</keyword>